<dbReference type="Gene3D" id="3.40.47.10">
    <property type="match status" value="2"/>
</dbReference>
<evidence type="ECO:0000313" key="8">
    <source>
        <dbReference type="Proteomes" id="UP000509383"/>
    </source>
</evidence>
<organism evidence="6 8">
    <name type="scientific">Pseudomonas tohonis</name>
    <dbReference type="NCBI Taxonomy" id="2725477"/>
    <lineage>
        <taxon>Bacteria</taxon>
        <taxon>Pseudomonadati</taxon>
        <taxon>Pseudomonadota</taxon>
        <taxon>Gammaproteobacteria</taxon>
        <taxon>Pseudomonadales</taxon>
        <taxon>Pseudomonadaceae</taxon>
        <taxon>Pseudomonas</taxon>
    </lineage>
</organism>
<evidence type="ECO:0000259" key="5">
    <source>
        <dbReference type="Pfam" id="PF08545"/>
    </source>
</evidence>
<dbReference type="Pfam" id="PF08545">
    <property type="entry name" value="ACP_syn_III"/>
    <property type="match status" value="1"/>
</dbReference>
<dbReference type="GO" id="GO:0006633">
    <property type="term" value="P:fatty acid biosynthetic process"/>
    <property type="evidence" value="ECO:0007669"/>
    <property type="project" value="InterPro"/>
</dbReference>
<dbReference type="GO" id="GO:0044550">
    <property type="term" value="P:secondary metabolite biosynthetic process"/>
    <property type="evidence" value="ECO:0007669"/>
    <property type="project" value="TreeGrafter"/>
</dbReference>
<dbReference type="Proteomes" id="UP001054892">
    <property type="component" value="Unassembled WGS sequence"/>
</dbReference>
<dbReference type="PANTHER" id="PTHR34069">
    <property type="entry name" value="3-OXOACYL-[ACYL-CARRIER-PROTEIN] SYNTHASE 3"/>
    <property type="match status" value="1"/>
</dbReference>
<accession>A0A6J4E0Y4</accession>
<evidence type="ECO:0000313" key="6">
    <source>
        <dbReference type="EMBL" id="BCG23350.1"/>
    </source>
</evidence>
<keyword evidence="3" id="KW-0472">Membrane</keyword>
<proteinExistence type="predicted"/>
<evidence type="ECO:0000313" key="9">
    <source>
        <dbReference type="Proteomes" id="UP001054892"/>
    </source>
</evidence>
<dbReference type="CDD" id="cd00830">
    <property type="entry name" value="KAS_III"/>
    <property type="match status" value="1"/>
</dbReference>
<evidence type="ECO:0000256" key="2">
    <source>
        <dbReference type="ARBA" id="ARBA00023315"/>
    </source>
</evidence>
<dbReference type="KEGG" id="ptw:TUM18999_15410"/>
<dbReference type="Pfam" id="PF08541">
    <property type="entry name" value="ACP_syn_III_C"/>
    <property type="match status" value="1"/>
</dbReference>
<feature type="domain" description="Beta-ketoacyl-[acyl-carrier-protein] synthase III C-terminal" evidence="4">
    <location>
        <begin position="282"/>
        <end position="371"/>
    </location>
</feature>
<gene>
    <name evidence="6" type="ORF">TUM18999_15410</name>
    <name evidence="7" type="ORF">TUM20286_11460</name>
</gene>
<keyword evidence="9" id="KW-1185">Reference proteome</keyword>
<evidence type="ECO:0000256" key="3">
    <source>
        <dbReference type="SAM" id="Phobius"/>
    </source>
</evidence>
<keyword evidence="2" id="KW-0012">Acyltransferase</keyword>
<reference evidence="6 8" key="1">
    <citation type="submission" date="2020-05" db="EMBL/GenBank/DDBJ databases">
        <title>Characterization of novel class B3 metallo-beta-lactamase from novel Pseudomonas species.</title>
        <authorList>
            <person name="Yamada K."/>
            <person name="Aoki K."/>
            <person name="Ishii Y."/>
        </authorList>
    </citation>
    <scope>NUCLEOTIDE SEQUENCE [LARGE SCALE GENOMIC DNA]</scope>
    <source>
        <strain evidence="6 8">TUM18999</strain>
        <strain evidence="7 9">TUM20286</strain>
    </source>
</reference>
<evidence type="ECO:0000259" key="4">
    <source>
        <dbReference type="Pfam" id="PF08541"/>
    </source>
</evidence>
<dbReference type="InterPro" id="IPR013747">
    <property type="entry name" value="ACP_syn_III_C"/>
</dbReference>
<evidence type="ECO:0000256" key="1">
    <source>
        <dbReference type="ARBA" id="ARBA00022679"/>
    </source>
</evidence>
<dbReference type="SUPFAM" id="SSF53901">
    <property type="entry name" value="Thiolase-like"/>
    <property type="match status" value="1"/>
</dbReference>
<dbReference type="NCBIfam" id="NF005703">
    <property type="entry name" value="PRK07515.1"/>
    <property type="match status" value="1"/>
</dbReference>
<dbReference type="InterPro" id="IPR016039">
    <property type="entry name" value="Thiolase-like"/>
</dbReference>
<dbReference type="EMBL" id="AP023189">
    <property type="protein sequence ID" value="BCG23350.1"/>
    <property type="molecule type" value="Genomic_DNA"/>
</dbReference>
<protein>
    <submittedName>
        <fullName evidence="6">Beta-ketoacyl-ACP synthase III</fullName>
    </submittedName>
</protein>
<dbReference type="PANTHER" id="PTHR34069:SF2">
    <property type="entry name" value="BETA-KETOACYL-[ACYL-CARRIER-PROTEIN] SYNTHASE III"/>
    <property type="match status" value="1"/>
</dbReference>
<feature type="domain" description="Beta-ketoacyl-[acyl-carrier-protein] synthase III N-terminal" evidence="5">
    <location>
        <begin position="150"/>
        <end position="217"/>
    </location>
</feature>
<evidence type="ECO:0000313" key="7">
    <source>
        <dbReference type="EMBL" id="GJN51394.1"/>
    </source>
</evidence>
<dbReference type="EMBL" id="BQKM01000002">
    <property type="protein sequence ID" value="GJN51394.1"/>
    <property type="molecule type" value="Genomic_DNA"/>
</dbReference>
<keyword evidence="1" id="KW-0808">Transferase</keyword>
<dbReference type="FunFam" id="3.40.47.10:FF:000049">
    <property type="entry name" value="3-oxoacyl-Acyl-carrier-protein synthase III"/>
    <property type="match status" value="1"/>
</dbReference>
<dbReference type="InterPro" id="IPR013751">
    <property type="entry name" value="ACP_syn_III_N"/>
</dbReference>
<dbReference type="Proteomes" id="UP000509383">
    <property type="component" value="Chromosome"/>
</dbReference>
<feature type="transmembrane region" description="Helical" evidence="3">
    <location>
        <begin position="351"/>
        <end position="370"/>
    </location>
</feature>
<keyword evidence="3" id="KW-0812">Transmembrane</keyword>
<dbReference type="FunFam" id="3.40.47.10:FF:000051">
    <property type="entry name" value="3-oxoacyl-Acyl-carrier-protein synthase III"/>
    <property type="match status" value="1"/>
</dbReference>
<dbReference type="AlphaFoldDB" id="A0A6J4E0Y4"/>
<sequence>MHKVVISGTGLYTPSQSISNEELVASFNAYVQAFNAENAAAIERGEVEALSESSVAFIEKASGIQSRFVMDKDGILDPQRMVPRIPERSNEEWGVLCEMAVGAAKQALERAGRTAADIDGVIVACSNLQRAYPAVAIEVQAALGIQGFGYDMNVACSSATFGIQAATTAVQTGQARAILMVNPEICTGHLNFRDRDSHFIFGDAATAVIIERADQATSKYQFDIVGTKLLTQFSNNIRNNFGFLNRAAEEGVGARDKLFVQEGRKVFRDVCPMVAELIAAHLQENALEVTDVKRFWLHQANLNMNLLIARKLLGRDAEAHEAPVILDTYANTSSAGSVIAFHKYQDDLPSGALGVLSSFGAGYSIGSVILRKR</sequence>
<keyword evidence="3" id="KW-1133">Transmembrane helix</keyword>
<dbReference type="GO" id="GO:0004315">
    <property type="term" value="F:3-oxoacyl-[acyl-carrier-protein] synthase activity"/>
    <property type="evidence" value="ECO:0007669"/>
    <property type="project" value="InterPro"/>
</dbReference>
<dbReference type="RefSeq" id="WP_173176421.1">
    <property type="nucleotide sequence ID" value="NZ_AP023189.1"/>
</dbReference>
<name>A0A6J4E0Y4_9PSED</name>